<feature type="transmembrane region" description="Helical" evidence="1">
    <location>
        <begin position="261"/>
        <end position="284"/>
    </location>
</feature>
<dbReference type="PANTHER" id="PTHR22911">
    <property type="entry name" value="ACYL-MALONYL CONDENSING ENZYME-RELATED"/>
    <property type="match status" value="1"/>
</dbReference>
<feature type="transmembrane region" description="Helical" evidence="1">
    <location>
        <begin position="174"/>
        <end position="194"/>
    </location>
</feature>
<keyword evidence="1" id="KW-0472">Membrane</keyword>
<evidence type="ECO:0000256" key="1">
    <source>
        <dbReference type="SAM" id="Phobius"/>
    </source>
</evidence>
<feature type="transmembrane region" description="Helical" evidence="1">
    <location>
        <begin position="290"/>
        <end position="307"/>
    </location>
</feature>
<sequence>METPEGLRRGLAWLRAMPGSAAPLVEPHPQPDLKRAVLIMLAGIALFSVLNGVVKDQAQRFPVNQITFFRNAFALPPLLLILLAGGKIHRLRMRQPMRHLTHAATMTLSLMLAYLGFRLLPLAETTAISFIRPLIVTALAAPLLGERVTWISWLAVLLGFAGVIIVVQPGAGEIIAIGALCSLAGAFIGALNTLQQRALSLTDHTIGIAVWYMAISSAMLLPTLFHSWVTPGLFDLLGLIGMGVASGLCTYLVMRPLAYAGAAALAPVQYTGLLWSIVIGYLWFGDVPGTAVLLGSAVVIAATLLVLRRR</sequence>
<feature type="transmembrane region" description="Helical" evidence="1">
    <location>
        <begin position="100"/>
        <end position="120"/>
    </location>
</feature>
<feature type="domain" description="EamA" evidence="2">
    <location>
        <begin position="38"/>
        <end position="167"/>
    </location>
</feature>
<feature type="transmembrane region" description="Helical" evidence="1">
    <location>
        <begin position="206"/>
        <end position="228"/>
    </location>
</feature>
<protein>
    <recommendedName>
        <fullName evidence="2">EamA domain-containing protein</fullName>
    </recommendedName>
</protein>
<dbReference type="PANTHER" id="PTHR22911:SF135">
    <property type="entry name" value="BLR4310 PROTEIN"/>
    <property type="match status" value="1"/>
</dbReference>
<dbReference type="Proteomes" id="UP000188879">
    <property type="component" value="Unassembled WGS sequence"/>
</dbReference>
<feature type="domain" description="EamA" evidence="2">
    <location>
        <begin position="177"/>
        <end position="307"/>
    </location>
</feature>
<reference evidence="3 4" key="1">
    <citation type="submission" date="2016-10" db="EMBL/GenBank/DDBJ databases">
        <title>Draft Genome sequence of Roseomonas sp. strain M3.</title>
        <authorList>
            <person name="Subhash Y."/>
            <person name="Lee S."/>
        </authorList>
    </citation>
    <scope>NUCLEOTIDE SEQUENCE [LARGE SCALE GENOMIC DNA]</scope>
    <source>
        <strain evidence="3 4">M3</strain>
    </source>
</reference>
<feature type="transmembrane region" description="Helical" evidence="1">
    <location>
        <begin position="234"/>
        <end position="254"/>
    </location>
</feature>
<dbReference type="AlphaFoldDB" id="A0A1V2H4T4"/>
<evidence type="ECO:0000259" key="2">
    <source>
        <dbReference type="Pfam" id="PF00892"/>
    </source>
</evidence>
<proteinExistence type="predicted"/>
<accession>A0A1V2H4T4</accession>
<dbReference type="InterPro" id="IPR000620">
    <property type="entry name" value="EamA_dom"/>
</dbReference>
<dbReference type="SUPFAM" id="SSF103481">
    <property type="entry name" value="Multidrug resistance efflux transporter EmrE"/>
    <property type="match status" value="2"/>
</dbReference>
<feature type="transmembrane region" description="Helical" evidence="1">
    <location>
        <begin position="66"/>
        <end position="88"/>
    </location>
</feature>
<feature type="transmembrane region" description="Helical" evidence="1">
    <location>
        <begin position="151"/>
        <end position="168"/>
    </location>
</feature>
<dbReference type="Pfam" id="PF00892">
    <property type="entry name" value="EamA"/>
    <property type="match status" value="2"/>
</dbReference>
<evidence type="ECO:0000313" key="4">
    <source>
        <dbReference type="Proteomes" id="UP000188879"/>
    </source>
</evidence>
<gene>
    <name evidence="3" type="ORF">BKE38_06935</name>
</gene>
<name>A0A1V2H4T4_9PROT</name>
<feature type="transmembrane region" description="Helical" evidence="1">
    <location>
        <begin position="36"/>
        <end position="54"/>
    </location>
</feature>
<keyword evidence="1" id="KW-1133">Transmembrane helix</keyword>
<dbReference type="InterPro" id="IPR037185">
    <property type="entry name" value="EmrE-like"/>
</dbReference>
<keyword evidence="4" id="KW-1185">Reference proteome</keyword>
<organism evidence="3 4">
    <name type="scientific">Teichococcus deserti</name>
    <dbReference type="NCBI Taxonomy" id="1817963"/>
    <lineage>
        <taxon>Bacteria</taxon>
        <taxon>Pseudomonadati</taxon>
        <taxon>Pseudomonadota</taxon>
        <taxon>Alphaproteobacteria</taxon>
        <taxon>Acetobacterales</taxon>
        <taxon>Roseomonadaceae</taxon>
        <taxon>Roseomonas</taxon>
    </lineage>
</organism>
<comment type="caution">
    <text evidence="3">The sequence shown here is derived from an EMBL/GenBank/DDBJ whole genome shotgun (WGS) entry which is preliminary data.</text>
</comment>
<keyword evidence="1" id="KW-0812">Transmembrane</keyword>
<dbReference type="EMBL" id="MLCO01000054">
    <property type="protein sequence ID" value="ONG56059.1"/>
    <property type="molecule type" value="Genomic_DNA"/>
</dbReference>
<dbReference type="GO" id="GO:0016020">
    <property type="term" value="C:membrane"/>
    <property type="evidence" value="ECO:0007669"/>
    <property type="project" value="InterPro"/>
</dbReference>
<evidence type="ECO:0000313" key="3">
    <source>
        <dbReference type="EMBL" id="ONG56059.1"/>
    </source>
</evidence>